<dbReference type="NCBIfam" id="TIGR00879">
    <property type="entry name" value="SP"/>
    <property type="match status" value="1"/>
</dbReference>
<evidence type="ECO:0000256" key="3">
    <source>
        <dbReference type="ARBA" id="ARBA00022448"/>
    </source>
</evidence>
<feature type="transmembrane region" description="Helical" evidence="8">
    <location>
        <begin position="51"/>
        <end position="72"/>
    </location>
</feature>
<dbReference type="PANTHER" id="PTHR48022">
    <property type="entry name" value="PLASTIDIC GLUCOSE TRANSPORTER 4"/>
    <property type="match status" value="1"/>
</dbReference>
<feature type="domain" description="Major facilitator superfamily (MFS) profile" evidence="9">
    <location>
        <begin position="15"/>
        <end position="464"/>
    </location>
</feature>
<feature type="transmembrane region" description="Helical" evidence="8">
    <location>
        <begin position="172"/>
        <end position="195"/>
    </location>
</feature>
<dbReference type="GO" id="GO:0016020">
    <property type="term" value="C:membrane"/>
    <property type="evidence" value="ECO:0007669"/>
    <property type="project" value="UniProtKB-SubCell"/>
</dbReference>
<evidence type="ECO:0000313" key="10">
    <source>
        <dbReference type="EMBL" id="KAF2276058.1"/>
    </source>
</evidence>
<feature type="transmembrane region" description="Helical" evidence="8">
    <location>
        <begin position="107"/>
        <end position="130"/>
    </location>
</feature>
<protein>
    <submittedName>
        <fullName evidence="10">General substrate transporter</fullName>
    </submittedName>
</protein>
<keyword evidence="11" id="KW-1185">Reference proteome</keyword>
<name>A0A6A6JJA4_WESOR</name>
<gene>
    <name evidence="10" type="ORF">EI97DRAFT_47225</name>
</gene>
<dbReference type="InterPro" id="IPR005829">
    <property type="entry name" value="Sugar_transporter_CS"/>
</dbReference>
<dbReference type="RefSeq" id="XP_033653597.1">
    <property type="nucleotide sequence ID" value="XM_033801847.1"/>
</dbReference>
<dbReference type="EMBL" id="ML986494">
    <property type="protein sequence ID" value="KAF2276058.1"/>
    <property type="molecule type" value="Genomic_DNA"/>
</dbReference>
<accession>A0A6A6JJA4</accession>
<evidence type="ECO:0000259" key="9">
    <source>
        <dbReference type="PROSITE" id="PS50850"/>
    </source>
</evidence>
<dbReference type="PANTHER" id="PTHR48022:SF47">
    <property type="entry name" value="MAJOR FACILITATOR SUPERFAMILY (MFS) PROFILE DOMAIN-CONTAINING PROTEIN"/>
    <property type="match status" value="1"/>
</dbReference>
<keyword evidence="3 7" id="KW-0813">Transport</keyword>
<comment type="subcellular location">
    <subcellularLocation>
        <location evidence="1">Membrane</location>
        <topology evidence="1">Multi-pass membrane protein</topology>
    </subcellularLocation>
</comment>
<keyword evidence="5 8" id="KW-1133">Transmembrane helix</keyword>
<dbReference type="PROSITE" id="PS00217">
    <property type="entry name" value="SUGAR_TRANSPORT_2"/>
    <property type="match status" value="1"/>
</dbReference>
<evidence type="ECO:0000256" key="8">
    <source>
        <dbReference type="SAM" id="Phobius"/>
    </source>
</evidence>
<dbReference type="FunFam" id="1.20.1250.20:FF:000026">
    <property type="entry name" value="MFS quinate transporter QutD"/>
    <property type="match status" value="1"/>
</dbReference>
<organism evidence="10 11">
    <name type="scientific">Westerdykella ornata</name>
    <dbReference type="NCBI Taxonomy" id="318751"/>
    <lineage>
        <taxon>Eukaryota</taxon>
        <taxon>Fungi</taxon>
        <taxon>Dikarya</taxon>
        <taxon>Ascomycota</taxon>
        <taxon>Pezizomycotina</taxon>
        <taxon>Dothideomycetes</taxon>
        <taxon>Pleosporomycetidae</taxon>
        <taxon>Pleosporales</taxon>
        <taxon>Sporormiaceae</taxon>
        <taxon>Westerdykella</taxon>
    </lineage>
</organism>
<dbReference type="InterPro" id="IPR003663">
    <property type="entry name" value="Sugar/inositol_transpt"/>
</dbReference>
<dbReference type="SUPFAM" id="SSF103473">
    <property type="entry name" value="MFS general substrate transporter"/>
    <property type="match status" value="1"/>
</dbReference>
<dbReference type="PROSITE" id="PS00216">
    <property type="entry name" value="SUGAR_TRANSPORT_1"/>
    <property type="match status" value="2"/>
</dbReference>
<feature type="transmembrane region" description="Helical" evidence="8">
    <location>
        <begin position="373"/>
        <end position="399"/>
    </location>
</feature>
<feature type="transmembrane region" description="Helical" evidence="8">
    <location>
        <begin position="12"/>
        <end position="31"/>
    </location>
</feature>
<dbReference type="PROSITE" id="PS50850">
    <property type="entry name" value="MFS"/>
    <property type="match status" value="1"/>
</dbReference>
<feature type="transmembrane region" description="Helical" evidence="8">
    <location>
        <begin position="270"/>
        <end position="291"/>
    </location>
</feature>
<dbReference type="Gene3D" id="1.20.1250.20">
    <property type="entry name" value="MFS general substrate transporter like domains"/>
    <property type="match status" value="1"/>
</dbReference>
<evidence type="ECO:0000256" key="5">
    <source>
        <dbReference type="ARBA" id="ARBA00022989"/>
    </source>
</evidence>
<dbReference type="AlphaFoldDB" id="A0A6A6JJA4"/>
<dbReference type="PRINTS" id="PR00171">
    <property type="entry name" value="SUGRTRNSPORT"/>
</dbReference>
<keyword evidence="6 8" id="KW-0472">Membrane</keyword>
<feature type="transmembrane region" description="Helical" evidence="8">
    <location>
        <begin position="142"/>
        <end position="160"/>
    </location>
</feature>
<dbReference type="InterPro" id="IPR050360">
    <property type="entry name" value="MFS_Sugar_Transporters"/>
</dbReference>
<sequence>MGLPSFPKLYNVYFLAIIATMGGMLFGFDISSMSAIIGTKQYLDYFDNPSGVAQGAIGSALAAGSVVGSIVAGPVSDKLGRRKALFFACIWWLVGTALQVACNGRGMLIAGRVLNGVTVGITSSQVPVYLAEISRHDQRGAIIIIQQLAIEWGILFMYFIGYGCSFIPGETASFRTAWGIQFVPCVFFMFGLPFLPESPRWLAKVDRTDEAIHVLANIQANGNLQDPYVIAEYEEIVTVLTAERQAPPGWRKFVYNGMWKRTMAGFSVQAWQQLSGANIMTYYVVYIFYMANLTGNVNLISSGVQYALFIIFSTVMFFFVDKIGRRTLLVWGAIAMGFCHFVVGGVLGAHYSYVPEGVEGNANVVMRVTGAPAHAIIAFSYLLIIIYALTLAPICWVYAAEVWSLETRATGMGIAAIGNWLFNFAIGLFIPPAFLNIRWKIFIVFGTLCLGGAIQFWFTYPETCGKTIEEIEVMFSKDGPKPWKTTKGHSRLDREVEVVANAQAKGEARASIEKVIQEEKAAMTATATHTNKTETV</sequence>
<evidence type="ECO:0000256" key="6">
    <source>
        <dbReference type="ARBA" id="ARBA00023136"/>
    </source>
</evidence>
<evidence type="ECO:0000256" key="2">
    <source>
        <dbReference type="ARBA" id="ARBA00010992"/>
    </source>
</evidence>
<feature type="transmembrane region" description="Helical" evidence="8">
    <location>
        <begin position="328"/>
        <end position="353"/>
    </location>
</feature>
<dbReference type="GO" id="GO:0005351">
    <property type="term" value="F:carbohydrate:proton symporter activity"/>
    <property type="evidence" value="ECO:0007669"/>
    <property type="project" value="TreeGrafter"/>
</dbReference>
<keyword evidence="4 8" id="KW-0812">Transmembrane</keyword>
<comment type="similarity">
    <text evidence="2 7">Belongs to the major facilitator superfamily. Sugar transporter (TC 2.A.1.1) family.</text>
</comment>
<dbReference type="InterPro" id="IPR005828">
    <property type="entry name" value="MFS_sugar_transport-like"/>
</dbReference>
<evidence type="ECO:0000256" key="7">
    <source>
        <dbReference type="RuleBase" id="RU003346"/>
    </source>
</evidence>
<evidence type="ECO:0000256" key="4">
    <source>
        <dbReference type="ARBA" id="ARBA00022692"/>
    </source>
</evidence>
<evidence type="ECO:0000313" key="11">
    <source>
        <dbReference type="Proteomes" id="UP000800097"/>
    </source>
</evidence>
<dbReference type="Pfam" id="PF00083">
    <property type="entry name" value="Sugar_tr"/>
    <property type="match status" value="1"/>
</dbReference>
<evidence type="ECO:0000256" key="1">
    <source>
        <dbReference type="ARBA" id="ARBA00004141"/>
    </source>
</evidence>
<feature type="transmembrane region" description="Helical" evidence="8">
    <location>
        <begin position="303"/>
        <end position="321"/>
    </location>
</feature>
<dbReference type="InterPro" id="IPR020846">
    <property type="entry name" value="MFS_dom"/>
</dbReference>
<proteinExistence type="inferred from homology"/>
<dbReference type="Proteomes" id="UP000800097">
    <property type="component" value="Unassembled WGS sequence"/>
</dbReference>
<feature type="transmembrane region" description="Helical" evidence="8">
    <location>
        <begin position="437"/>
        <end position="458"/>
    </location>
</feature>
<feature type="transmembrane region" description="Helical" evidence="8">
    <location>
        <begin position="84"/>
        <end position="101"/>
    </location>
</feature>
<dbReference type="InterPro" id="IPR036259">
    <property type="entry name" value="MFS_trans_sf"/>
</dbReference>
<feature type="transmembrane region" description="Helical" evidence="8">
    <location>
        <begin position="411"/>
        <end position="431"/>
    </location>
</feature>
<dbReference type="OrthoDB" id="4142200at2759"/>
<dbReference type="GeneID" id="54555022"/>
<reference evidence="10" key="1">
    <citation type="journal article" date="2020" name="Stud. Mycol.">
        <title>101 Dothideomycetes genomes: a test case for predicting lifestyles and emergence of pathogens.</title>
        <authorList>
            <person name="Haridas S."/>
            <person name="Albert R."/>
            <person name="Binder M."/>
            <person name="Bloem J."/>
            <person name="Labutti K."/>
            <person name="Salamov A."/>
            <person name="Andreopoulos B."/>
            <person name="Baker S."/>
            <person name="Barry K."/>
            <person name="Bills G."/>
            <person name="Bluhm B."/>
            <person name="Cannon C."/>
            <person name="Castanera R."/>
            <person name="Culley D."/>
            <person name="Daum C."/>
            <person name="Ezra D."/>
            <person name="Gonzalez J."/>
            <person name="Henrissat B."/>
            <person name="Kuo A."/>
            <person name="Liang C."/>
            <person name="Lipzen A."/>
            <person name="Lutzoni F."/>
            <person name="Magnuson J."/>
            <person name="Mondo S."/>
            <person name="Nolan M."/>
            <person name="Ohm R."/>
            <person name="Pangilinan J."/>
            <person name="Park H.-J."/>
            <person name="Ramirez L."/>
            <person name="Alfaro M."/>
            <person name="Sun H."/>
            <person name="Tritt A."/>
            <person name="Yoshinaga Y."/>
            <person name="Zwiers L.-H."/>
            <person name="Turgeon B."/>
            <person name="Goodwin S."/>
            <person name="Spatafora J."/>
            <person name="Crous P."/>
            <person name="Grigoriev I."/>
        </authorList>
    </citation>
    <scope>NUCLEOTIDE SEQUENCE</scope>
    <source>
        <strain evidence="10">CBS 379.55</strain>
    </source>
</reference>